<reference evidence="2 3" key="2">
    <citation type="journal article" date="2011" name="Stand. Genomic Sci.">
        <title>Complete genome sequence of Leadbetterella byssophila type strain (4M15).</title>
        <authorList>
            <person name="Abt B."/>
            <person name="Teshima H."/>
            <person name="Lucas S."/>
            <person name="Lapidus A."/>
            <person name="Del Rio T.G."/>
            <person name="Nolan M."/>
            <person name="Tice H."/>
            <person name="Cheng J.F."/>
            <person name="Pitluck S."/>
            <person name="Liolios K."/>
            <person name="Pagani I."/>
            <person name="Ivanova N."/>
            <person name="Mavromatis K."/>
            <person name="Pati A."/>
            <person name="Tapia R."/>
            <person name="Han C."/>
            <person name="Goodwin L."/>
            <person name="Chen A."/>
            <person name="Palaniappan K."/>
            <person name="Land M."/>
            <person name="Hauser L."/>
            <person name="Chang Y.J."/>
            <person name="Jeffries C.D."/>
            <person name="Rohde M."/>
            <person name="Goker M."/>
            <person name="Tindall B.J."/>
            <person name="Detter J.C."/>
            <person name="Woyke T."/>
            <person name="Bristow J."/>
            <person name="Eisen J.A."/>
            <person name="Markowitz V."/>
            <person name="Hugenholtz P."/>
            <person name="Klenk H.P."/>
            <person name="Kyrpides N.C."/>
        </authorList>
    </citation>
    <scope>NUCLEOTIDE SEQUENCE [LARGE SCALE GENOMIC DNA]</scope>
    <source>
        <strain evidence="3">DSM 17132 / JCM 16389 / KACC 11308 / NBRC 106382 / 4M15</strain>
    </source>
</reference>
<evidence type="ECO:0000313" key="3">
    <source>
        <dbReference type="Proteomes" id="UP000007435"/>
    </source>
</evidence>
<reference key="1">
    <citation type="submission" date="2010-11" db="EMBL/GenBank/DDBJ databases">
        <title>The complete genome of Leadbetterella byssophila DSM 17132.</title>
        <authorList>
            <consortium name="US DOE Joint Genome Institute (JGI-PGF)"/>
            <person name="Lucas S."/>
            <person name="Copeland A."/>
            <person name="Lapidus A."/>
            <person name="Glavina del Rio T."/>
            <person name="Dalin E."/>
            <person name="Tice H."/>
            <person name="Bruce D."/>
            <person name="Goodwin L."/>
            <person name="Pitluck S."/>
            <person name="Kyrpides N."/>
            <person name="Mavromatis K."/>
            <person name="Ivanova N."/>
            <person name="Teshima H."/>
            <person name="Brettin T."/>
            <person name="Detter J.C."/>
            <person name="Han C."/>
            <person name="Tapia R."/>
            <person name="Land M."/>
            <person name="Hauser L."/>
            <person name="Markowitz V."/>
            <person name="Cheng J.-F."/>
            <person name="Hugenholtz P."/>
            <person name="Woyke T."/>
            <person name="Wu D."/>
            <person name="Tindall B."/>
            <person name="Pomrenke H.G."/>
            <person name="Brambilla E."/>
            <person name="Klenk H.-P."/>
            <person name="Eisen J.A."/>
        </authorList>
    </citation>
    <scope>NUCLEOTIDE SEQUENCE [LARGE SCALE GENOMIC DNA]</scope>
    <source>
        <strain>DSM 17132</strain>
    </source>
</reference>
<proteinExistence type="predicted"/>
<gene>
    <name evidence="2" type="ordered locus">Lbys_0099</name>
</gene>
<evidence type="ECO:0000313" key="2">
    <source>
        <dbReference type="EMBL" id="ADQ15895.1"/>
    </source>
</evidence>
<dbReference type="AlphaFoldDB" id="E4RSP5"/>
<dbReference type="SUPFAM" id="SSF160574">
    <property type="entry name" value="BT0923-like"/>
    <property type="match status" value="1"/>
</dbReference>
<evidence type="ECO:0000259" key="1">
    <source>
        <dbReference type="Pfam" id="PF11396"/>
    </source>
</evidence>
<dbReference type="EMBL" id="CP002305">
    <property type="protein sequence ID" value="ADQ15895.1"/>
    <property type="molecule type" value="Genomic_DNA"/>
</dbReference>
<dbReference type="Pfam" id="PF11396">
    <property type="entry name" value="PepSY_like"/>
    <property type="match status" value="2"/>
</dbReference>
<feature type="domain" description="Putative beta-lactamase-inhibitor-like PepSY-like" evidence="1">
    <location>
        <begin position="59"/>
        <end position="138"/>
    </location>
</feature>
<dbReference type="InterPro" id="IPR021533">
    <property type="entry name" value="PepSY-like"/>
</dbReference>
<feature type="domain" description="Putative beta-lactamase-inhibitor-like PepSY-like" evidence="1">
    <location>
        <begin position="17"/>
        <end position="54"/>
    </location>
</feature>
<dbReference type="HOGENOM" id="CLU_111475_0_0_10"/>
<dbReference type="OrthoDB" id="710080at2"/>
<dbReference type="eggNOG" id="COG3212">
    <property type="taxonomic scope" value="Bacteria"/>
</dbReference>
<dbReference type="STRING" id="649349.Lbys_0099"/>
<dbReference type="Gene3D" id="3.40.1420.30">
    <property type="match status" value="1"/>
</dbReference>
<organism evidence="2 3">
    <name type="scientific">Leadbetterella byssophila (strain DSM 17132 / JCM 16389 / KACC 11308 / NBRC 106382 / 4M15)</name>
    <dbReference type="NCBI Taxonomy" id="649349"/>
    <lineage>
        <taxon>Bacteria</taxon>
        <taxon>Pseudomonadati</taxon>
        <taxon>Bacteroidota</taxon>
        <taxon>Cytophagia</taxon>
        <taxon>Cytophagales</taxon>
        <taxon>Leadbetterellaceae</taxon>
        <taxon>Leadbetterella</taxon>
    </lineage>
</organism>
<accession>E4RSP5</accession>
<keyword evidence="3" id="KW-1185">Reference proteome</keyword>
<protein>
    <recommendedName>
        <fullName evidence="1">Putative beta-lactamase-inhibitor-like PepSY-like domain-containing protein</fullName>
    </recommendedName>
</protein>
<sequence>MKKIIVLLLFPMALFAQKDKKIDWDELPQKAQTFLKTNFTKEKAQQILKETEDYLETIYQVTFQGKLKIKFDKNGNWKEVDGHRKPIPTRFIPEKILTYIKKSFPNNEVVKIEKEKKKYEVEISNGLELEFDREGNFLRIDS</sequence>
<dbReference type="RefSeq" id="WP_013406951.1">
    <property type="nucleotide sequence ID" value="NC_014655.1"/>
</dbReference>
<dbReference type="KEGG" id="lby:Lbys_0099"/>
<dbReference type="Proteomes" id="UP000007435">
    <property type="component" value="Chromosome"/>
</dbReference>
<name>E4RSP5_LEAB4</name>